<name>A0A6J6FWG3_9ZZZZ</name>
<dbReference type="AlphaFoldDB" id="A0A6J6FWG3"/>
<evidence type="ECO:0000313" key="1">
    <source>
        <dbReference type="EMBL" id="CAB4593406.1"/>
    </source>
</evidence>
<protein>
    <submittedName>
        <fullName evidence="1">Unannotated protein</fullName>
    </submittedName>
</protein>
<dbReference type="EMBL" id="CAEZTR010000203">
    <property type="protein sequence ID" value="CAB4593406.1"/>
    <property type="molecule type" value="Genomic_DNA"/>
</dbReference>
<proteinExistence type="predicted"/>
<gene>
    <name evidence="1" type="ORF">UFOPK1711_01956</name>
</gene>
<sequence>MGCDSNHTDGANGKERKCERIVAAKDFEPIRGIGNKPRGCAGIARSIFEPNHVGNLVGHPEDEVGADLAAGTDGDVVNDDRQFRGCTDLAEMRLNACLRRAVVIRGNDQDGIHARAGCRRSEFRRVTGVVGSRTSDERNVDSRSDSAPQRDLFLVGQTGSLASRAAEDECIVTLSDKPTRQFGGTFMVEFAIGGKWGDHCGDHRTET</sequence>
<reference evidence="1" key="1">
    <citation type="submission" date="2020-05" db="EMBL/GenBank/DDBJ databases">
        <authorList>
            <person name="Chiriac C."/>
            <person name="Salcher M."/>
            <person name="Ghai R."/>
            <person name="Kavagutti S V."/>
        </authorList>
    </citation>
    <scope>NUCLEOTIDE SEQUENCE</scope>
</reference>
<accession>A0A6J6FWG3</accession>
<organism evidence="1">
    <name type="scientific">freshwater metagenome</name>
    <dbReference type="NCBI Taxonomy" id="449393"/>
    <lineage>
        <taxon>unclassified sequences</taxon>
        <taxon>metagenomes</taxon>
        <taxon>ecological metagenomes</taxon>
    </lineage>
</organism>